<name>A0A1M6U467_PSETH</name>
<dbReference type="InterPro" id="IPR052157">
    <property type="entry name" value="BCAA_transport_permease"/>
</dbReference>
<dbReference type="GO" id="GO:0005886">
    <property type="term" value="C:plasma membrane"/>
    <property type="evidence" value="ECO:0007669"/>
    <property type="project" value="UniProtKB-SubCell"/>
</dbReference>
<evidence type="ECO:0000313" key="10">
    <source>
        <dbReference type="EMBL" id="SHK63977.1"/>
    </source>
</evidence>
<evidence type="ECO:0000256" key="5">
    <source>
        <dbReference type="ARBA" id="ARBA00022970"/>
    </source>
</evidence>
<feature type="transmembrane region" description="Helical" evidence="9">
    <location>
        <begin position="266"/>
        <end position="285"/>
    </location>
</feature>
<evidence type="ECO:0000256" key="3">
    <source>
        <dbReference type="ARBA" id="ARBA00022475"/>
    </source>
</evidence>
<keyword evidence="3" id="KW-1003">Cell membrane</keyword>
<keyword evidence="11" id="KW-1185">Reference proteome</keyword>
<dbReference type="STRING" id="1848.SAMN05443637_109122"/>
<keyword evidence="4 9" id="KW-0812">Transmembrane</keyword>
<comment type="subcellular location">
    <subcellularLocation>
        <location evidence="1">Cell membrane</location>
        <topology evidence="1">Multi-pass membrane protein</topology>
    </subcellularLocation>
</comment>
<dbReference type="RefSeq" id="WP_073457434.1">
    <property type="nucleotide sequence ID" value="NZ_CALGVN010000044.1"/>
</dbReference>
<evidence type="ECO:0000256" key="6">
    <source>
        <dbReference type="ARBA" id="ARBA00022989"/>
    </source>
</evidence>
<dbReference type="AlphaFoldDB" id="A0A1M6U467"/>
<gene>
    <name evidence="10" type="ORF">SAMN05443637_109122</name>
</gene>
<comment type="similarity">
    <text evidence="8">Belongs to the binding-protein-dependent transport system permease family. LivHM subfamily.</text>
</comment>
<evidence type="ECO:0000256" key="2">
    <source>
        <dbReference type="ARBA" id="ARBA00022448"/>
    </source>
</evidence>
<feature type="transmembrane region" description="Helical" evidence="9">
    <location>
        <begin position="187"/>
        <end position="214"/>
    </location>
</feature>
<dbReference type="PANTHER" id="PTHR11795:SF445">
    <property type="entry name" value="AMINO ACID ABC TRANSPORTER PERMEASE PROTEIN"/>
    <property type="match status" value="1"/>
</dbReference>
<evidence type="ECO:0000313" key="11">
    <source>
        <dbReference type="Proteomes" id="UP000184363"/>
    </source>
</evidence>
<dbReference type="Pfam" id="PF02653">
    <property type="entry name" value="BPD_transp_2"/>
    <property type="match status" value="1"/>
</dbReference>
<feature type="transmembrane region" description="Helical" evidence="9">
    <location>
        <begin position="135"/>
        <end position="159"/>
    </location>
</feature>
<evidence type="ECO:0000256" key="1">
    <source>
        <dbReference type="ARBA" id="ARBA00004651"/>
    </source>
</evidence>
<organism evidence="10 11">
    <name type="scientific">Pseudonocardia thermophila</name>
    <dbReference type="NCBI Taxonomy" id="1848"/>
    <lineage>
        <taxon>Bacteria</taxon>
        <taxon>Bacillati</taxon>
        <taxon>Actinomycetota</taxon>
        <taxon>Actinomycetes</taxon>
        <taxon>Pseudonocardiales</taxon>
        <taxon>Pseudonocardiaceae</taxon>
        <taxon>Pseudonocardia</taxon>
    </lineage>
</organism>
<dbReference type="CDD" id="cd06582">
    <property type="entry name" value="TM_PBP1_LivH_like"/>
    <property type="match status" value="1"/>
</dbReference>
<feature type="transmembrane region" description="Helical" evidence="9">
    <location>
        <begin position="91"/>
        <end position="115"/>
    </location>
</feature>
<accession>A0A1M6U467</accession>
<proteinExistence type="inferred from homology"/>
<protein>
    <submittedName>
        <fullName evidence="10">Amino acid/amide ABC transporter membrane protein 1, HAAT family</fullName>
    </submittedName>
</protein>
<dbReference type="OrthoDB" id="3572933at2"/>
<dbReference type="Proteomes" id="UP000184363">
    <property type="component" value="Unassembled WGS sequence"/>
</dbReference>
<keyword evidence="5" id="KW-0029">Amino-acid transport</keyword>
<keyword evidence="7 9" id="KW-0472">Membrane</keyword>
<evidence type="ECO:0000256" key="4">
    <source>
        <dbReference type="ARBA" id="ARBA00022692"/>
    </source>
</evidence>
<dbReference type="EMBL" id="FRAP01000009">
    <property type="protein sequence ID" value="SHK63977.1"/>
    <property type="molecule type" value="Genomic_DNA"/>
</dbReference>
<feature type="transmembrane region" description="Helical" evidence="9">
    <location>
        <begin position="55"/>
        <end position="79"/>
    </location>
</feature>
<dbReference type="PANTHER" id="PTHR11795">
    <property type="entry name" value="BRANCHED-CHAIN AMINO ACID TRANSPORT SYSTEM PERMEASE PROTEIN LIVH"/>
    <property type="match status" value="1"/>
</dbReference>
<keyword evidence="2" id="KW-0813">Transport</keyword>
<sequence>MDVFFQALWGGTVVGVTYAVLALGFTLIFGVLGVLQFSHPQIFVAGGFVGYAVQTLVGGGLPVVLPATMIACAAIGLLVERVAIRPLKQSSFLAPAIATIAAGIAIQNIVIVVRGPDPVSFPPLVPPADLQVGGVTLRSAEICALVVGVLVMAGLHLLIHSTRFGQAIRATADRPDVARSFGIDTRLVSVTTMALASALAGVAAVLLASVYGTLSPFMDTSLGFKGLVIMVVAGLASVSGSMLCGVALGVLETLLSQYVSPAYRDVFVWALLLVVLVARPTGIFGRRVVTKV</sequence>
<reference evidence="10 11" key="1">
    <citation type="submission" date="2016-11" db="EMBL/GenBank/DDBJ databases">
        <authorList>
            <person name="Jaros S."/>
            <person name="Januszkiewicz K."/>
            <person name="Wedrychowicz H."/>
        </authorList>
    </citation>
    <scope>NUCLEOTIDE SEQUENCE [LARGE SCALE GENOMIC DNA]</scope>
    <source>
        <strain evidence="10 11">DSM 43832</strain>
    </source>
</reference>
<dbReference type="GO" id="GO:0006865">
    <property type="term" value="P:amino acid transport"/>
    <property type="evidence" value="ECO:0007669"/>
    <property type="project" value="UniProtKB-KW"/>
</dbReference>
<evidence type="ECO:0000256" key="7">
    <source>
        <dbReference type="ARBA" id="ARBA00023136"/>
    </source>
</evidence>
<keyword evidence="6 9" id="KW-1133">Transmembrane helix</keyword>
<dbReference type="InterPro" id="IPR001851">
    <property type="entry name" value="ABC_transp_permease"/>
</dbReference>
<dbReference type="GO" id="GO:0022857">
    <property type="term" value="F:transmembrane transporter activity"/>
    <property type="evidence" value="ECO:0007669"/>
    <property type="project" value="InterPro"/>
</dbReference>
<feature type="transmembrane region" description="Helical" evidence="9">
    <location>
        <begin position="226"/>
        <end position="254"/>
    </location>
</feature>
<feature type="transmembrane region" description="Helical" evidence="9">
    <location>
        <begin position="7"/>
        <end position="35"/>
    </location>
</feature>
<evidence type="ECO:0000256" key="9">
    <source>
        <dbReference type="SAM" id="Phobius"/>
    </source>
</evidence>
<evidence type="ECO:0000256" key="8">
    <source>
        <dbReference type="ARBA" id="ARBA00037998"/>
    </source>
</evidence>